<proteinExistence type="predicted"/>
<feature type="compositionally biased region" description="Polar residues" evidence="1">
    <location>
        <begin position="112"/>
        <end position="124"/>
    </location>
</feature>
<sequence length="191" mass="21404">MTQQQPSHPRDHGTYRHPRGAPVDEPISSDFGRNDPRMAGRRSNTGSQATRAQNRAEISLRTASYASSTPSESNKWAATDQRYANPPKYQAYSLGNNIKHKLLGKKDESSAVEAQQPASGTASPAPNGPRGYDRWLPTSESYIRPHADVYQHPGYSLNENIKHMFRSLASYLKHEKKNDNNKDNAKNKDEK</sequence>
<dbReference type="Proteomes" id="UP000800036">
    <property type="component" value="Unassembled WGS sequence"/>
</dbReference>
<evidence type="ECO:0000256" key="1">
    <source>
        <dbReference type="SAM" id="MobiDB-lite"/>
    </source>
</evidence>
<keyword evidence="3" id="KW-1185">Reference proteome</keyword>
<gene>
    <name evidence="2" type="ORF">BU23DRAFT_595631</name>
</gene>
<name>A0A6A5VPF6_9PLEO</name>
<reference evidence="2" key="1">
    <citation type="journal article" date="2020" name="Stud. Mycol.">
        <title>101 Dothideomycetes genomes: a test case for predicting lifestyles and emergence of pathogens.</title>
        <authorList>
            <person name="Haridas S."/>
            <person name="Albert R."/>
            <person name="Binder M."/>
            <person name="Bloem J."/>
            <person name="Labutti K."/>
            <person name="Salamov A."/>
            <person name="Andreopoulos B."/>
            <person name="Baker S."/>
            <person name="Barry K."/>
            <person name="Bills G."/>
            <person name="Bluhm B."/>
            <person name="Cannon C."/>
            <person name="Castanera R."/>
            <person name="Culley D."/>
            <person name="Daum C."/>
            <person name="Ezra D."/>
            <person name="Gonzalez J."/>
            <person name="Henrissat B."/>
            <person name="Kuo A."/>
            <person name="Liang C."/>
            <person name="Lipzen A."/>
            <person name="Lutzoni F."/>
            <person name="Magnuson J."/>
            <person name="Mondo S."/>
            <person name="Nolan M."/>
            <person name="Ohm R."/>
            <person name="Pangilinan J."/>
            <person name="Park H.-J."/>
            <person name="Ramirez L."/>
            <person name="Alfaro M."/>
            <person name="Sun H."/>
            <person name="Tritt A."/>
            <person name="Yoshinaga Y."/>
            <person name="Zwiers L.-H."/>
            <person name="Turgeon B."/>
            <person name="Goodwin S."/>
            <person name="Spatafora J."/>
            <person name="Crous P."/>
            <person name="Grigoriev I."/>
        </authorList>
    </citation>
    <scope>NUCLEOTIDE SEQUENCE</scope>
    <source>
        <strain evidence="2">CBS 107.79</strain>
    </source>
</reference>
<organism evidence="2 3">
    <name type="scientific">Bimuria novae-zelandiae CBS 107.79</name>
    <dbReference type="NCBI Taxonomy" id="1447943"/>
    <lineage>
        <taxon>Eukaryota</taxon>
        <taxon>Fungi</taxon>
        <taxon>Dikarya</taxon>
        <taxon>Ascomycota</taxon>
        <taxon>Pezizomycotina</taxon>
        <taxon>Dothideomycetes</taxon>
        <taxon>Pleosporomycetidae</taxon>
        <taxon>Pleosporales</taxon>
        <taxon>Massarineae</taxon>
        <taxon>Didymosphaeriaceae</taxon>
        <taxon>Bimuria</taxon>
    </lineage>
</organism>
<feature type="region of interest" description="Disordered" evidence="1">
    <location>
        <begin position="172"/>
        <end position="191"/>
    </location>
</feature>
<dbReference type="EMBL" id="ML976660">
    <property type="protein sequence ID" value="KAF1978450.1"/>
    <property type="molecule type" value="Genomic_DNA"/>
</dbReference>
<dbReference type="AlphaFoldDB" id="A0A6A5VPF6"/>
<feature type="compositionally biased region" description="Polar residues" evidence="1">
    <location>
        <begin position="61"/>
        <end position="76"/>
    </location>
</feature>
<protein>
    <submittedName>
        <fullName evidence="2">Uncharacterized protein</fullName>
    </submittedName>
</protein>
<evidence type="ECO:0000313" key="3">
    <source>
        <dbReference type="Proteomes" id="UP000800036"/>
    </source>
</evidence>
<feature type="region of interest" description="Disordered" evidence="1">
    <location>
        <begin position="1"/>
        <end position="137"/>
    </location>
</feature>
<feature type="compositionally biased region" description="Polar residues" evidence="1">
    <location>
        <begin position="42"/>
        <end position="53"/>
    </location>
</feature>
<evidence type="ECO:0000313" key="2">
    <source>
        <dbReference type="EMBL" id="KAF1978450.1"/>
    </source>
</evidence>
<accession>A0A6A5VPF6</accession>